<keyword evidence="2" id="KW-0012">Acyltransferase</keyword>
<dbReference type="InterPro" id="IPR016181">
    <property type="entry name" value="Acyl_CoA_acyltransferase"/>
</dbReference>
<protein>
    <submittedName>
        <fullName evidence="4">Acetyltransferase (GNAT) family protein</fullName>
    </submittedName>
</protein>
<evidence type="ECO:0000259" key="3">
    <source>
        <dbReference type="PROSITE" id="PS51186"/>
    </source>
</evidence>
<dbReference type="EMBL" id="FONZ01000002">
    <property type="protein sequence ID" value="SFF04144.1"/>
    <property type="molecule type" value="Genomic_DNA"/>
</dbReference>
<reference evidence="5" key="1">
    <citation type="submission" date="2016-10" db="EMBL/GenBank/DDBJ databases">
        <authorList>
            <person name="Varghese N."/>
            <person name="Submissions S."/>
        </authorList>
    </citation>
    <scope>NUCLEOTIDE SEQUENCE [LARGE SCALE GENOMIC DNA]</scope>
    <source>
        <strain evidence="5">DSM 19083</strain>
    </source>
</reference>
<dbReference type="InterPro" id="IPR050680">
    <property type="entry name" value="YpeA/RimI_acetyltransf"/>
</dbReference>
<dbReference type="OrthoDB" id="5143160at2"/>
<evidence type="ECO:0000256" key="2">
    <source>
        <dbReference type="ARBA" id="ARBA00023315"/>
    </source>
</evidence>
<dbReference type="CDD" id="cd04301">
    <property type="entry name" value="NAT_SF"/>
    <property type="match status" value="1"/>
</dbReference>
<evidence type="ECO:0000256" key="1">
    <source>
        <dbReference type="ARBA" id="ARBA00022679"/>
    </source>
</evidence>
<proteinExistence type="predicted"/>
<evidence type="ECO:0000313" key="4">
    <source>
        <dbReference type="EMBL" id="SFF04144.1"/>
    </source>
</evidence>
<dbReference type="PROSITE" id="PS51186">
    <property type="entry name" value="GNAT"/>
    <property type="match status" value="1"/>
</dbReference>
<dbReference type="PANTHER" id="PTHR43420">
    <property type="entry name" value="ACETYLTRANSFERASE"/>
    <property type="match status" value="1"/>
</dbReference>
<gene>
    <name evidence="4" type="ORF">SAMN04488035_1298</name>
</gene>
<keyword evidence="5" id="KW-1185">Reference proteome</keyword>
<dbReference type="RefSeq" id="WP_093376317.1">
    <property type="nucleotide sequence ID" value="NZ_FONZ01000002.1"/>
</dbReference>
<dbReference type="Proteomes" id="UP000198520">
    <property type="component" value="Unassembled WGS sequence"/>
</dbReference>
<accession>A0A1I2FF61</accession>
<feature type="domain" description="N-acetyltransferase" evidence="3">
    <location>
        <begin position="156"/>
        <end position="284"/>
    </location>
</feature>
<sequence>MLASNLAVLPAPWSRSPYLNGEFAGAPVRWVHADADACVLVIGPAARPSDPPEDPDRIDYLLGLGDPERIAGLLRDVVRGDASVVRAEVDPFATVRRVFVEDGTFAGAVGERVHADLGLPAAESRWKWMWADSPLAVGPLVSPGRASDIGLSLGRLTTGPADGPVADEIGECLERAFPDASAGPCTTQALGWWGVRDSGRLLGVISALHVADGGAPHLSSLGVDPAARGRGLGKQLLSVAVRDLLAEGCAFASLGVYTANEPAWRMYERIGFQHGPSFVTYRLS</sequence>
<dbReference type="InterPro" id="IPR000182">
    <property type="entry name" value="GNAT_dom"/>
</dbReference>
<dbReference type="Pfam" id="PF00583">
    <property type="entry name" value="Acetyltransf_1"/>
    <property type="match status" value="1"/>
</dbReference>
<dbReference type="GO" id="GO:0016747">
    <property type="term" value="F:acyltransferase activity, transferring groups other than amino-acyl groups"/>
    <property type="evidence" value="ECO:0007669"/>
    <property type="project" value="InterPro"/>
</dbReference>
<evidence type="ECO:0000313" key="5">
    <source>
        <dbReference type="Proteomes" id="UP000198520"/>
    </source>
</evidence>
<name>A0A1I2FF61_9MICO</name>
<dbReference type="Gene3D" id="3.40.630.30">
    <property type="match status" value="1"/>
</dbReference>
<organism evidence="4 5">
    <name type="scientific">Flavimobilis marinus</name>
    <dbReference type="NCBI Taxonomy" id="285351"/>
    <lineage>
        <taxon>Bacteria</taxon>
        <taxon>Bacillati</taxon>
        <taxon>Actinomycetota</taxon>
        <taxon>Actinomycetes</taxon>
        <taxon>Micrococcales</taxon>
        <taxon>Jonesiaceae</taxon>
        <taxon>Flavimobilis</taxon>
    </lineage>
</organism>
<dbReference type="SUPFAM" id="SSF55729">
    <property type="entry name" value="Acyl-CoA N-acyltransferases (Nat)"/>
    <property type="match status" value="1"/>
</dbReference>
<dbReference type="AlphaFoldDB" id="A0A1I2FF61"/>
<dbReference type="PANTHER" id="PTHR43420:SF44">
    <property type="entry name" value="ACETYLTRANSFERASE YPEA"/>
    <property type="match status" value="1"/>
</dbReference>
<keyword evidence="1 4" id="KW-0808">Transferase</keyword>